<reference evidence="1" key="1">
    <citation type="submission" date="2014-09" db="EMBL/GenBank/DDBJ databases">
        <authorList>
            <person name="Magalhaes I.L.F."/>
            <person name="Oliveira U."/>
            <person name="Santos F.R."/>
            <person name="Vidigal T.H.D.A."/>
            <person name="Brescovit A.D."/>
            <person name="Santos A.J."/>
        </authorList>
    </citation>
    <scope>NUCLEOTIDE SEQUENCE</scope>
    <source>
        <tissue evidence="1">Shoot tissue taken approximately 20 cm above the soil surface</tissue>
    </source>
</reference>
<name>A0A0A9CS00_ARUDO</name>
<accession>A0A0A9CS00</accession>
<reference evidence="1" key="2">
    <citation type="journal article" date="2015" name="Data Brief">
        <title>Shoot transcriptome of the giant reed, Arundo donax.</title>
        <authorList>
            <person name="Barrero R.A."/>
            <person name="Guerrero F.D."/>
            <person name="Moolhuijzen P."/>
            <person name="Goolsby J.A."/>
            <person name="Tidwell J."/>
            <person name="Bellgard S.E."/>
            <person name="Bellgard M.I."/>
        </authorList>
    </citation>
    <scope>NUCLEOTIDE SEQUENCE</scope>
    <source>
        <tissue evidence="1">Shoot tissue taken approximately 20 cm above the soil surface</tissue>
    </source>
</reference>
<proteinExistence type="predicted"/>
<organism evidence="1">
    <name type="scientific">Arundo donax</name>
    <name type="common">Giant reed</name>
    <name type="synonym">Donax arundinaceus</name>
    <dbReference type="NCBI Taxonomy" id="35708"/>
    <lineage>
        <taxon>Eukaryota</taxon>
        <taxon>Viridiplantae</taxon>
        <taxon>Streptophyta</taxon>
        <taxon>Embryophyta</taxon>
        <taxon>Tracheophyta</taxon>
        <taxon>Spermatophyta</taxon>
        <taxon>Magnoliopsida</taxon>
        <taxon>Liliopsida</taxon>
        <taxon>Poales</taxon>
        <taxon>Poaceae</taxon>
        <taxon>PACMAD clade</taxon>
        <taxon>Arundinoideae</taxon>
        <taxon>Arundineae</taxon>
        <taxon>Arundo</taxon>
    </lineage>
</organism>
<evidence type="ECO:0000313" key="1">
    <source>
        <dbReference type="EMBL" id="JAD76140.1"/>
    </source>
</evidence>
<dbReference type="AlphaFoldDB" id="A0A0A9CS00"/>
<sequence length="35" mass="4035">MNLVRLKMQFSSCIERGIFSVTNMSKTTLNKTNKL</sequence>
<protein>
    <submittedName>
        <fullName evidence="1">Uncharacterized protein</fullName>
    </submittedName>
</protein>
<dbReference type="EMBL" id="GBRH01221755">
    <property type="protein sequence ID" value="JAD76140.1"/>
    <property type="molecule type" value="Transcribed_RNA"/>
</dbReference>